<dbReference type="AlphaFoldDB" id="A0A6J7GHA3"/>
<organism evidence="2">
    <name type="scientific">freshwater metagenome</name>
    <dbReference type="NCBI Taxonomy" id="449393"/>
    <lineage>
        <taxon>unclassified sequences</taxon>
        <taxon>metagenomes</taxon>
        <taxon>ecological metagenomes</taxon>
    </lineage>
</organism>
<dbReference type="EMBL" id="CAFBMC010000062">
    <property type="protein sequence ID" value="CAB4903810.1"/>
    <property type="molecule type" value="Genomic_DNA"/>
</dbReference>
<name>A0A6J7GHA3_9ZZZZ</name>
<gene>
    <name evidence="2" type="ORF">UFOPK3495_01127</name>
</gene>
<protein>
    <submittedName>
        <fullName evidence="2">Unannotated protein</fullName>
    </submittedName>
</protein>
<feature type="region of interest" description="Disordered" evidence="1">
    <location>
        <begin position="205"/>
        <end position="244"/>
    </location>
</feature>
<reference evidence="2" key="1">
    <citation type="submission" date="2020-05" db="EMBL/GenBank/DDBJ databases">
        <authorList>
            <person name="Chiriac C."/>
            <person name="Salcher M."/>
            <person name="Ghai R."/>
            <person name="Kavagutti S V."/>
        </authorList>
    </citation>
    <scope>NUCLEOTIDE SEQUENCE</scope>
</reference>
<proteinExistence type="predicted"/>
<accession>A0A6J7GHA3</accession>
<evidence type="ECO:0000313" key="2">
    <source>
        <dbReference type="EMBL" id="CAB4903810.1"/>
    </source>
</evidence>
<feature type="region of interest" description="Disordered" evidence="1">
    <location>
        <begin position="156"/>
        <end position="178"/>
    </location>
</feature>
<evidence type="ECO:0000256" key="1">
    <source>
        <dbReference type="SAM" id="MobiDB-lite"/>
    </source>
</evidence>
<sequence>MAHSAKFRTFTDESADLVRGEFKGIGLAWDNVHFEQEIGNPERVNDIGRVQIESNFLVDWQPEHRLCAHEALTLRHSGFPDILIKVVEAPTPAVAHDANTLLLVVLHGQKFALVFCGKPEKPKDHDQRDDRVQNLDRHVVFDLRRNPLALFAAISHRSEEQQSPGKRPNDPSGDPGALPEVLRDKALLCCRLRQVEEKRLICSASREDNGNSDGAKSDDGTSHTASASRLVRGGTHWSPFSPRW</sequence>
<feature type="compositionally biased region" description="Basic and acidic residues" evidence="1">
    <location>
        <begin position="205"/>
        <end position="221"/>
    </location>
</feature>